<protein>
    <submittedName>
        <fullName evidence="2">DNA-binding transcriptional regulator, XRE-family HTH domain</fullName>
    </submittedName>
</protein>
<dbReference type="GO" id="GO:0003677">
    <property type="term" value="F:DNA binding"/>
    <property type="evidence" value="ECO:0007669"/>
    <property type="project" value="UniProtKB-KW"/>
</dbReference>
<proteinExistence type="predicted"/>
<dbReference type="SMART" id="SM00530">
    <property type="entry name" value="HTH_XRE"/>
    <property type="match status" value="1"/>
</dbReference>
<comment type="caution">
    <text evidence="2">The sequence shown here is derived from an EMBL/GenBank/DDBJ whole genome shotgun (WGS) entry which is preliminary data.</text>
</comment>
<dbReference type="InterPro" id="IPR010982">
    <property type="entry name" value="Lambda_DNA-bd_dom_sf"/>
</dbReference>
<evidence type="ECO:0000313" key="3">
    <source>
        <dbReference type="Proteomes" id="UP000198811"/>
    </source>
</evidence>
<reference evidence="2 3" key="1">
    <citation type="submission" date="2016-10" db="EMBL/GenBank/DDBJ databases">
        <authorList>
            <person name="Varghese N."/>
            <person name="Submissions S."/>
        </authorList>
    </citation>
    <scope>NUCLEOTIDE SEQUENCE [LARGE SCALE GENOMIC DNA]</scope>
    <source>
        <strain evidence="2 3">NLAE-zl-C224</strain>
    </source>
</reference>
<evidence type="ECO:0000259" key="1">
    <source>
        <dbReference type="PROSITE" id="PS50943"/>
    </source>
</evidence>
<dbReference type="InterPro" id="IPR001387">
    <property type="entry name" value="Cro/C1-type_HTH"/>
</dbReference>
<keyword evidence="2" id="KW-0238">DNA-binding</keyword>
<keyword evidence="3" id="KW-1185">Reference proteome</keyword>
<dbReference type="RefSeq" id="WP_089867157.1">
    <property type="nucleotide sequence ID" value="NZ_FNGL01000019.1"/>
</dbReference>
<dbReference type="SUPFAM" id="SSF47413">
    <property type="entry name" value="lambda repressor-like DNA-binding domains"/>
    <property type="match status" value="1"/>
</dbReference>
<dbReference type="Pfam" id="PF01381">
    <property type="entry name" value="HTH_3"/>
    <property type="match status" value="1"/>
</dbReference>
<feature type="domain" description="HTH cro/C1-type" evidence="1">
    <location>
        <begin position="7"/>
        <end position="37"/>
    </location>
</feature>
<sequence length="82" mass="9589">MLSQEKMKFLRILHGISQKELAKEIGCTRNHISMVENRNNVCTEDFYNKYIKAIYKISSAKNEVIEDKVAEVQTELKNIKNK</sequence>
<dbReference type="Proteomes" id="UP000198811">
    <property type="component" value="Unassembled WGS sequence"/>
</dbReference>
<evidence type="ECO:0000313" key="2">
    <source>
        <dbReference type="EMBL" id="SDL32325.1"/>
    </source>
</evidence>
<dbReference type="CDD" id="cd00093">
    <property type="entry name" value="HTH_XRE"/>
    <property type="match status" value="1"/>
</dbReference>
<dbReference type="Gene3D" id="1.10.260.40">
    <property type="entry name" value="lambda repressor-like DNA-binding domains"/>
    <property type="match status" value="1"/>
</dbReference>
<name>A0ABY0QN03_CLOCO</name>
<dbReference type="PROSITE" id="PS50943">
    <property type="entry name" value="HTH_CROC1"/>
    <property type="match status" value="1"/>
</dbReference>
<accession>A0ABY0QN03</accession>
<gene>
    <name evidence="2" type="ORF">SAMN05216497_11933</name>
</gene>
<organism evidence="2 3">
    <name type="scientific">Clostridium cochlearium</name>
    <dbReference type="NCBI Taxonomy" id="1494"/>
    <lineage>
        <taxon>Bacteria</taxon>
        <taxon>Bacillati</taxon>
        <taxon>Bacillota</taxon>
        <taxon>Clostridia</taxon>
        <taxon>Eubacteriales</taxon>
        <taxon>Clostridiaceae</taxon>
        <taxon>Clostridium</taxon>
    </lineage>
</organism>
<dbReference type="EMBL" id="FNGL01000019">
    <property type="protein sequence ID" value="SDL32325.1"/>
    <property type="molecule type" value="Genomic_DNA"/>
</dbReference>